<dbReference type="AlphaFoldDB" id="A0A413T7V0"/>
<accession>A0A413T7V0</accession>
<organism evidence="1 2">
    <name type="scientific">Eubacterium ventriosum</name>
    <dbReference type="NCBI Taxonomy" id="39496"/>
    <lineage>
        <taxon>Bacteria</taxon>
        <taxon>Bacillati</taxon>
        <taxon>Bacillota</taxon>
        <taxon>Clostridia</taxon>
        <taxon>Eubacteriales</taxon>
        <taxon>Eubacteriaceae</taxon>
        <taxon>Eubacterium</taxon>
    </lineage>
</organism>
<dbReference type="RefSeq" id="WP_118030276.1">
    <property type="nucleotide sequence ID" value="NZ_QSFV01000009.1"/>
</dbReference>
<evidence type="ECO:0000313" key="1">
    <source>
        <dbReference type="EMBL" id="RHA81047.1"/>
    </source>
</evidence>
<proteinExistence type="predicted"/>
<gene>
    <name evidence="1" type="ORF">DW918_04460</name>
</gene>
<evidence type="ECO:0000313" key="2">
    <source>
        <dbReference type="Proteomes" id="UP000285740"/>
    </source>
</evidence>
<dbReference type="Proteomes" id="UP000285740">
    <property type="component" value="Unassembled WGS sequence"/>
</dbReference>
<name>A0A413T7V0_9FIRM</name>
<protein>
    <submittedName>
        <fullName evidence="1">Uncharacterized protein</fullName>
    </submittedName>
</protein>
<comment type="caution">
    <text evidence="1">The sequence shown here is derived from an EMBL/GenBank/DDBJ whole genome shotgun (WGS) entry which is preliminary data.</text>
</comment>
<reference evidence="1 2" key="1">
    <citation type="submission" date="2018-08" db="EMBL/GenBank/DDBJ databases">
        <title>A genome reference for cultivated species of the human gut microbiota.</title>
        <authorList>
            <person name="Zou Y."/>
            <person name="Xue W."/>
            <person name="Luo G."/>
        </authorList>
    </citation>
    <scope>NUCLEOTIDE SEQUENCE [LARGE SCALE GENOMIC DNA]</scope>
    <source>
        <strain evidence="1 2">AM42-30</strain>
    </source>
</reference>
<sequence length="238" mass="27316">MRPVYVCQLPDKMQEELRGILERILLYHCGSVEKAEEYFGTSLEEAVQNGMDSKIVDVDCVIDSLWSGGELASDAPVEVQNDALRLLMLIKESRTLDVDDTFLYAAKQKSDEGQMYETVHAVHCYGENDFFFWQVTIPLYMVRNILNSAENDTGTMADILDRLPRGPDPEGTTFHFLFPRGDGFARCSMEMGEQFFDEYNHRGTSVRGPREDIEKDLRWIFNPGEQSNTETEESEQER</sequence>
<dbReference type="EMBL" id="QSFV01000009">
    <property type="protein sequence ID" value="RHA81047.1"/>
    <property type="molecule type" value="Genomic_DNA"/>
</dbReference>